<name>E9HGD5_DAPPU</name>
<evidence type="ECO:0000313" key="1">
    <source>
        <dbReference type="EMBL" id="EFX69208.1"/>
    </source>
</evidence>
<dbReference type="EMBL" id="GL732640">
    <property type="protein sequence ID" value="EFX69208.1"/>
    <property type="molecule type" value="Genomic_DNA"/>
</dbReference>
<dbReference type="HOGENOM" id="CLU_877879_0_0_1"/>
<organism evidence="1 2">
    <name type="scientific">Daphnia pulex</name>
    <name type="common">Water flea</name>
    <dbReference type="NCBI Taxonomy" id="6669"/>
    <lineage>
        <taxon>Eukaryota</taxon>
        <taxon>Metazoa</taxon>
        <taxon>Ecdysozoa</taxon>
        <taxon>Arthropoda</taxon>
        <taxon>Crustacea</taxon>
        <taxon>Branchiopoda</taxon>
        <taxon>Diplostraca</taxon>
        <taxon>Cladocera</taxon>
        <taxon>Anomopoda</taxon>
        <taxon>Daphniidae</taxon>
        <taxon>Daphnia</taxon>
    </lineage>
</organism>
<dbReference type="eggNOG" id="KOG1809">
    <property type="taxonomic scope" value="Eukaryota"/>
</dbReference>
<dbReference type="OrthoDB" id="445152at2759"/>
<accession>E9HGD5</accession>
<evidence type="ECO:0000313" key="2">
    <source>
        <dbReference type="Proteomes" id="UP000000305"/>
    </source>
</evidence>
<dbReference type="PANTHER" id="PTHR12517:SF0">
    <property type="entry name" value="INTERMEMBRANE LIPID TRANSFER PROTEIN VPS13B"/>
    <property type="match status" value="1"/>
</dbReference>
<keyword evidence="2" id="KW-1185">Reference proteome</keyword>
<protein>
    <submittedName>
        <fullName evidence="1">Uncharacterized protein</fullName>
    </submittedName>
</protein>
<gene>
    <name evidence="1" type="ORF">DAPPUDRAFT_62440</name>
</gene>
<dbReference type="AlphaFoldDB" id="E9HGD5"/>
<dbReference type="InParanoid" id="E9HGD5"/>
<sequence>MDNQLYQPQSNTPEARSRDEEVQGFDFPVIFLAQNPPTWQQKSLAKLLDALRQSALVVLELGLTDSGRPTSLDFQLDPIFLFIEDRFIVAAMDYLNTFSFSTPTLKKGSNQSSELVSFPDRVAEVLSSLSVSVNLDQLKVRAISLDLSLRSSVKLYIALDHSPLRLNAFERSLVLTTPYRLGQTLAMHYVSSALFKAGWVVGSMELLGSPTALARTVTLGLKDFVRLPYQGIWRGPRGFLAGIFNGSASLVSHVTAGTVTSVTQLASSVARNVDRLSFDLDFQQRSEEGRRKKPQGNYFAIYLFCGDVRYINIYLFF</sequence>
<dbReference type="Proteomes" id="UP000000305">
    <property type="component" value="Unassembled WGS sequence"/>
</dbReference>
<dbReference type="InterPro" id="IPR039782">
    <property type="entry name" value="VPS13B"/>
</dbReference>
<dbReference type="KEGG" id="dpx:DAPPUDRAFT_62440"/>
<reference evidence="1 2" key="1">
    <citation type="journal article" date="2011" name="Science">
        <title>The ecoresponsive genome of Daphnia pulex.</title>
        <authorList>
            <person name="Colbourne J.K."/>
            <person name="Pfrender M.E."/>
            <person name="Gilbert D."/>
            <person name="Thomas W.K."/>
            <person name="Tucker A."/>
            <person name="Oakley T.H."/>
            <person name="Tokishita S."/>
            <person name="Aerts A."/>
            <person name="Arnold G.J."/>
            <person name="Basu M.K."/>
            <person name="Bauer D.J."/>
            <person name="Caceres C.E."/>
            <person name="Carmel L."/>
            <person name="Casola C."/>
            <person name="Choi J.H."/>
            <person name="Detter J.C."/>
            <person name="Dong Q."/>
            <person name="Dusheyko S."/>
            <person name="Eads B.D."/>
            <person name="Frohlich T."/>
            <person name="Geiler-Samerotte K.A."/>
            <person name="Gerlach D."/>
            <person name="Hatcher P."/>
            <person name="Jogdeo S."/>
            <person name="Krijgsveld J."/>
            <person name="Kriventseva E.V."/>
            <person name="Kultz D."/>
            <person name="Laforsch C."/>
            <person name="Lindquist E."/>
            <person name="Lopez J."/>
            <person name="Manak J.R."/>
            <person name="Muller J."/>
            <person name="Pangilinan J."/>
            <person name="Patwardhan R.P."/>
            <person name="Pitluck S."/>
            <person name="Pritham E.J."/>
            <person name="Rechtsteiner A."/>
            <person name="Rho M."/>
            <person name="Rogozin I.B."/>
            <person name="Sakarya O."/>
            <person name="Salamov A."/>
            <person name="Schaack S."/>
            <person name="Shapiro H."/>
            <person name="Shiga Y."/>
            <person name="Skalitzky C."/>
            <person name="Smith Z."/>
            <person name="Souvorov A."/>
            <person name="Sung W."/>
            <person name="Tang Z."/>
            <person name="Tsuchiya D."/>
            <person name="Tu H."/>
            <person name="Vos H."/>
            <person name="Wang M."/>
            <person name="Wolf Y.I."/>
            <person name="Yamagata H."/>
            <person name="Yamada T."/>
            <person name="Ye Y."/>
            <person name="Shaw J.R."/>
            <person name="Andrews J."/>
            <person name="Crease T.J."/>
            <person name="Tang H."/>
            <person name="Lucas S.M."/>
            <person name="Robertson H.M."/>
            <person name="Bork P."/>
            <person name="Koonin E.V."/>
            <person name="Zdobnov E.M."/>
            <person name="Grigoriev I.V."/>
            <person name="Lynch M."/>
            <person name="Boore J.L."/>
        </authorList>
    </citation>
    <scope>NUCLEOTIDE SEQUENCE [LARGE SCALE GENOMIC DNA]</scope>
</reference>
<dbReference type="PANTHER" id="PTHR12517">
    <property type="entry name" value="VACUOLAR PROTEIN SORTING-ASSOCIATED PROTEIN 13B"/>
    <property type="match status" value="1"/>
</dbReference>
<proteinExistence type="predicted"/>
<dbReference type="STRING" id="6669.E9HGD5"/>